<comment type="subcellular location">
    <subcellularLocation>
        <location evidence="10">Cell membrane</location>
        <topology evidence="10">Multi-pass membrane protein</topology>
    </subcellularLocation>
</comment>
<sequence length="206" mass="21750">MPLIDPVLVVVAYLLGSLSGSLLLGRLQGVDIRTLGSGNAGGTNALRTRGWRFALGTVLVDVGKGVLAVWLARRFGSGVAWLPYAAAAAAVLGHVWPLFHGFRGGKGAATLVGALLLLWPLALAVVIGTWLVVLVATGYVGLATVIAAASLVPTALFAEAGPERWSFALAMAAFILFTHRDNLRRLLAGTENRFERVRLFARRRAA</sequence>
<keyword evidence="11" id="KW-0012">Acyltransferase</keyword>
<reference evidence="11 12" key="2">
    <citation type="submission" date="2019-09" db="EMBL/GenBank/DDBJ databases">
        <authorList>
            <person name="Mazur A."/>
        </authorList>
    </citation>
    <scope>NUCLEOTIDE SEQUENCE [LARGE SCALE GENOMIC DNA]</scope>
    <source>
        <strain evidence="11 12">3729k</strain>
    </source>
</reference>
<organism evidence="11 12">
    <name type="scientific">Arenimonas fontis</name>
    <dbReference type="NCBI Taxonomy" id="2608255"/>
    <lineage>
        <taxon>Bacteria</taxon>
        <taxon>Pseudomonadati</taxon>
        <taxon>Pseudomonadota</taxon>
        <taxon>Gammaproteobacteria</taxon>
        <taxon>Lysobacterales</taxon>
        <taxon>Lysobacteraceae</taxon>
        <taxon>Arenimonas</taxon>
    </lineage>
</organism>
<dbReference type="GO" id="GO:0043772">
    <property type="term" value="F:acyl-phosphate glycerol-3-phosphate acyltransferase activity"/>
    <property type="evidence" value="ECO:0007669"/>
    <property type="project" value="UniProtKB-UniRule"/>
</dbReference>
<evidence type="ECO:0000256" key="5">
    <source>
        <dbReference type="ARBA" id="ARBA00022989"/>
    </source>
</evidence>
<keyword evidence="1 10" id="KW-1003">Cell membrane</keyword>
<dbReference type="GO" id="GO:0005886">
    <property type="term" value="C:plasma membrane"/>
    <property type="evidence" value="ECO:0007669"/>
    <property type="project" value="UniProtKB-SubCell"/>
</dbReference>
<feature type="transmembrane region" description="Helical" evidence="10">
    <location>
        <begin position="139"/>
        <end position="158"/>
    </location>
</feature>
<comment type="pathway">
    <text evidence="10">Lipid metabolism; phospholipid metabolism.</text>
</comment>
<dbReference type="RefSeq" id="WP_149860236.1">
    <property type="nucleotide sequence ID" value="NZ_VUOD01000003.1"/>
</dbReference>
<feature type="transmembrane region" description="Helical" evidence="10">
    <location>
        <begin position="78"/>
        <end position="99"/>
    </location>
</feature>
<keyword evidence="8 10" id="KW-0594">Phospholipid biosynthesis</keyword>
<feature type="transmembrane region" description="Helical" evidence="10">
    <location>
        <begin position="6"/>
        <end position="25"/>
    </location>
</feature>
<evidence type="ECO:0000256" key="4">
    <source>
        <dbReference type="ARBA" id="ARBA00022692"/>
    </source>
</evidence>
<comment type="caution">
    <text evidence="11">The sequence shown here is derived from an EMBL/GenBank/DDBJ whole genome shotgun (WGS) entry which is preliminary data.</text>
</comment>
<feature type="transmembrane region" description="Helical" evidence="10">
    <location>
        <begin position="111"/>
        <end position="133"/>
    </location>
</feature>
<gene>
    <name evidence="10 11" type="primary">plsY</name>
    <name evidence="11" type="ORF">F0415_05710</name>
</gene>
<comment type="subunit">
    <text evidence="10">Probably interacts with PlsX.</text>
</comment>
<evidence type="ECO:0000256" key="1">
    <source>
        <dbReference type="ARBA" id="ARBA00022475"/>
    </source>
</evidence>
<evidence type="ECO:0000313" key="11">
    <source>
        <dbReference type="EMBL" id="KAA2285409.1"/>
    </source>
</evidence>
<evidence type="ECO:0000256" key="10">
    <source>
        <dbReference type="HAMAP-Rule" id="MF_01043"/>
    </source>
</evidence>
<comment type="catalytic activity">
    <reaction evidence="10">
        <text>an acyl phosphate + sn-glycerol 3-phosphate = a 1-acyl-sn-glycero-3-phosphate + phosphate</text>
        <dbReference type="Rhea" id="RHEA:34075"/>
        <dbReference type="ChEBI" id="CHEBI:43474"/>
        <dbReference type="ChEBI" id="CHEBI:57597"/>
        <dbReference type="ChEBI" id="CHEBI:57970"/>
        <dbReference type="ChEBI" id="CHEBI:59918"/>
        <dbReference type="EC" id="2.3.1.275"/>
    </reaction>
</comment>
<dbReference type="EMBL" id="VUOD01000003">
    <property type="protein sequence ID" value="KAA2285409.1"/>
    <property type="molecule type" value="Genomic_DNA"/>
</dbReference>
<evidence type="ECO:0000256" key="8">
    <source>
        <dbReference type="ARBA" id="ARBA00023209"/>
    </source>
</evidence>
<evidence type="ECO:0000256" key="7">
    <source>
        <dbReference type="ARBA" id="ARBA00023136"/>
    </source>
</evidence>
<keyword evidence="9 10" id="KW-1208">Phospholipid metabolism</keyword>
<evidence type="ECO:0000256" key="6">
    <source>
        <dbReference type="ARBA" id="ARBA00023098"/>
    </source>
</evidence>
<dbReference type="PANTHER" id="PTHR30309:SF0">
    <property type="entry name" value="GLYCEROL-3-PHOSPHATE ACYLTRANSFERASE-RELATED"/>
    <property type="match status" value="1"/>
</dbReference>
<keyword evidence="7 10" id="KW-0472">Membrane</keyword>
<feature type="transmembrane region" description="Helical" evidence="10">
    <location>
        <begin position="53"/>
        <end position="72"/>
    </location>
</feature>
<dbReference type="AlphaFoldDB" id="A0A5B2ZBH2"/>
<protein>
    <recommendedName>
        <fullName evidence="10">Glycerol-3-phosphate acyltransferase</fullName>
    </recommendedName>
    <alternativeName>
        <fullName evidence="10">Acyl-PO4 G3P acyltransferase</fullName>
    </alternativeName>
    <alternativeName>
        <fullName evidence="10">Acyl-phosphate--glycerol-3-phosphate acyltransferase</fullName>
    </alternativeName>
    <alternativeName>
        <fullName evidence="10">G3P acyltransferase</fullName>
        <shortName evidence="10">GPAT</shortName>
        <ecNumber evidence="10">2.3.1.275</ecNumber>
    </alternativeName>
    <alternativeName>
        <fullName evidence="10">Lysophosphatidic acid synthase</fullName>
        <shortName evidence="10">LPA synthase</shortName>
    </alternativeName>
</protein>
<dbReference type="UniPathway" id="UPA00085"/>
<dbReference type="EC" id="2.3.1.275" evidence="10"/>
<keyword evidence="2 10" id="KW-0444">Lipid biosynthesis</keyword>
<evidence type="ECO:0000256" key="2">
    <source>
        <dbReference type="ARBA" id="ARBA00022516"/>
    </source>
</evidence>
<dbReference type="Proteomes" id="UP000322165">
    <property type="component" value="Unassembled WGS sequence"/>
</dbReference>
<dbReference type="GO" id="GO:0008654">
    <property type="term" value="P:phospholipid biosynthetic process"/>
    <property type="evidence" value="ECO:0007669"/>
    <property type="project" value="UniProtKB-UniRule"/>
</dbReference>
<dbReference type="NCBIfam" id="TIGR00023">
    <property type="entry name" value="glycerol-3-phosphate 1-O-acyltransferase PlsY"/>
    <property type="match status" value="1"/>
</dbReference>
<keyword evidence="6 10" id="KW-0443">Lipid metabolism</keyword>
<reference evidence="11 12" key="1">
    <citation type="submission" date="2019-09" db="EMBL/GenBank/DDBJ databases">
        <title>Arenimonas chukotkensis sp. nov., a bacterium isolated from Chukotka hot spring, Arctic region, Russia.</title>
        <authorList>
            <person name="Zayulina K.S."/>
            <person name="Prokofeva M.I."/>
            <person name="Elcheninov A.G."/>
            <person name="Novikov A."/>
            <person name="Kochetkova T.V."/>
            <person name="Kublanov I.V."/>
        </authorList>
    </citation>
    <scope>NUCLEOTIDE SEQUENCE [LARGE SCALE GENOMIC DNA]</scope>
    <source>
        <strain evidence="11 12">3729k</strain>
    </source>
</reference>
<name>A0A5B2ZBH2_9GAMM</name>
<dbReference type="SMART" id="SM01207">
    <property type="entry name" value="G3P_acyltransf"/>
    <property type="match status" value="1"/>
</dbReference>
<keyword evidence="12" id="KW-1185">Reference proteome</keyword>
<comment type="function">
    <text evidence="10">Catalyzes the transfer of an acyl group from acyl-phosphate (acyl-PO(4)) to glycerol-3-phosphate (G3P) to form lysophosphatidic acid (LPA). This enzyme utilizes acyl-phosphate as fatty acyl donor, but not acyl-CoA or acyl-ACP.</text>
</comment>
<accession>A0A5B2ZBH2</accession>
<evidence type="ECO:0000256" key="3">
    <source>
        <dbReference type="ARBA" id="ARBA00022679"/>
    </source>
</evidence>
<dbReference type="HAMAP" id="MF_01043">
    <property type="entry name" value="PlsY"/>
    <property type="match status" value="1"/>
</dbReference>
<keyword evidence="4 10" id="KW-0812">Transmembrane</keyword>
<dbReference type="InterPro" id="IPR003811">
    <property type="entry name" value="G3P_acylTferase_PlsY"/>
</dbReference>
<evidence type="ECO:0000256" key="9">
    <source>
        <dbReference type="ARBA" id="ARBA00023264"/>
    </source>
</evidence>
<keyword evidence="3 10" id="KW-0808">Transferase</keyword>
<evidence type="ECO:0000313" key="12">
    <source>
        <dbReference type="Proteomes" id="UP000322165"/>
    </source>
</evidence>
<dbReference type="PANTHER" id="PTHR30309">
    <property type="entry name" value="INNER MEMBRANE PROTEIN YGIH"/>
    <property type="match status" value="1"/>
</dbReference>
<keyword evidence="5 10" id="KW-1133">Transmembrane helix</keyword>
<dbReference type="Pfam" id="PF02660">
    <property type="entry name" value="G3P_acyltransf"/>
    <property type="match status" value="1"/>
</dbReference>
<proteinExistence type="inferred from homology"/>
<comment type="similarity">
    <text evidence="10">Belongs to the PlsY family.</text>
</comment>